<feature type="transmembrane region" description="Helical" evidence="1">
    <location>
        <begin position="76"/>
        <end position="100"/>
    </location>
</feature>
<reference evidence="2 3" key="1">
    <citation type="submission" date="2020-01" db="EMBL/GenBank/DDBJ databases">
        <title>Genomic analysis of Aminipila sp. CBA3637.</title>
        <authorList>
            <person name="Kim Y.B."/>
            <person name="Roh S.W."/>
        </authorList>
    </citation>
    <scope>NUCLEOTIDE SEQUENCE [LARGE SCALE GENOMIC DNA]</scope>
    <source>
        <strain evidence="2 3">CBA3637</strain>
    </source>
</reference>
<name>A0A6P1MFI4_9FIRM</name>
<feature type="transmembrane region" description="Helical" evidence="1">
    <location>
        <begin position="178"/>
        <end position="198"/>
    </location>
</feature>
<dbReference type="KEGG" id="amic:Ami3637_09890"/>
<proteinExistence type="predicted"/>
<protein>
    <submittedName>
        <fullName evidence="2">Uncharacterized protein</fullName>
    </submittedName>
</protein>
<evidence type="ECO:0000256" key="1">
    <source>
        <dbReference type="SAM" id="Phobius"/>
    </source>
</evidence>
<keyword evidence="3" id="KW-1185">Reference proteome</keyword>
<dbReference type="Proteomes" id="UP000463883">
    <property type="component" value="Chromosome"/>
</dbReference>
<keyword evidence="1" id="KW-0812">Transmembrane</keyword>
<organism evidence="2 3">
    <name type="scientific">Aminipila terrae</name>
    <dbReference type="NCBI Taxonomy" id="2697030"/>
    <lineage>
        <taxon>Bacteria</taxon>
        <taxon>Bacillati</taxon>
        <taxon>Bacillota</taxon>
        <taxon>Clostridia</taxon>
        <taxon>Peptostreptococcales</taxon>
        <taxon>Anaerovoracaceae</taxon>
        <taxon>Aminipila</taxon>
    </lineage>
</organism>
<keyword evidence="1" id="KW-1133">Transmembrane helix</keyword>
<evidence type="ECO:0000313" key="3">
    <source>
        <dbReference type="Proteomes" id="UP000463883"/>
    </source>
</evidence>
<gene>
    <name evidence="2" type="ORF">Ami3637_09890</name>
</gene>
<dbReference type="RefSeq" id="WP_162362434.1">
    <property type="nucleotide sequence ID" value="NZ_CP047591.1"/>
</dbReference>
<dbReference type="AlphaFoldDB" id="A0A6P1MFI4"/>
<dbReference type="EMBL" id="CP047591">
    <property type="protein sequence ID" value="QHI72667.1"/>
    <property type="molecule type" value="Genomic_DNA"/>
</dbReference>
<feature type="transmembrane region" description="Helical" evidence="1">
    <location>
        <begin position="147"/>
        <end position="166"/>
    </location>
</feature>
<accession>A0A6P1MFI4</accession>
<sequence>MYKRKVRRNVDKENIGKIVNKNQYNFKQISEILGCIVAIIAILSVVITAILKYISFGRCLYFDFDLNYYDFSLSNIDTFVFLLALGSGIVASLLYAGIYLINNKVAIFIKNKSHEKIVKYIGVIFEVIVIFIGVIALSWFLCPEKNIATFFSVFIYLYLLCIFAWTNNIQVIIEKRNWVRNGLIVILILMTAFVPTMMKFKYNEAKQQRTFPIISEWKDDNLVNYVVISEGKQYYSAYLCELTNLDGIDVLNIATEKHKYFDINNTQTILVEFDKIKKFTAKALNINQYKAWEEEYNSGEKLY</sequence>
<keyword evidence="1" id="KW-0472">Membrane</keyword>
<feature type="transmembrane region" description="Helical" evidence="1">
    <location>
        <begin position="32"/>
        <end position="56"/>
    </location>
</feature>
<feature type="transmembrane region" description="Helical" evidence="1">
    <location>
        <begin position="120"/>
        <end position="141"/>
    </location>
</feature>
<evidence type="ECO:0000313" key="2">
    <source>
        <dbReference type="EMBL" id="QHI72667.1"/>
    </source>
</evidence>